<evidence type="ECO:0000256" key="3">
    <source>
        <dbReference type="ARBA" id="ARBA00022842"/>
    </source>
</evidence>
<dbReference type="InterPro" id="IPR011025">
    <property type="entry name" value="GproteinA_insert"/>
</dbReference>
<protein>
    <submittedName>
        <fullName evidence="8">Uncharacterized protein</fullName>
    </submittedName>
</protein>
<keyword evidence="5" id="KW-0807">Transducer</keyword>
<feature type="binding site" evidence="6">
    <location>
        <begin position="54"/>
        <end position="59"/>
    </location>
    <ligand>
        <name>GTP</name>
        <dbReference type="ChEBI" id="CHEBI:37565"/>
    </ligand>
</feature>
<dbReference type="GO" id="GO:0005834">
    <property type="term" value="C:heterotrimeric G-protein complex"/>
    <property type="evidence" value="ECO:0007669"/>
    <property type="project" value="TreeGrafter"/>
</dbReference>
<evidence type="ECO:0000256" key="2">
    <source>
        <dbReference type="ARBA" id="ARBA00022741"/>
    </source>
</evidence>
<evidence type="ECO:0000256" key="4">
    <source>
        <dbReference type="ARBA" id="ARBA00023134"/>
    </source>
</evidence>
<dbReference type="PANTHER" id="PTHR10218:SF329">
    <property type="entry name" value="GUANINE NUCLEOTIDE-BINDING PROTEIN G(Q) SUBUNIT ALPHA"/>
    <property type="match status" value="1"/>
</dbReference>
<dbReference type="Pfam" id="PF00503">
    <property type="entry name" value="G-alpha"/>
    <property type="match status" value="1"/>
</dbReference>
<keyword evidence="1 7" id="KW-0479">Metal-binding</keyword>
<reference evidence="8" key="1">
    <citation type="journal article" date="2023" name="Genome Biol. Evol.">
        <title>Long-read-based Genome Assembly of Drosophila gunungcola Reveals Fewer Chemosensory Genes in Flower-breeding Species.</title>
        <authorList>
            <person name="Negi A."/>
            <person name="Liao B.Y."/>
            <person name="Yeh S.D."/>
        </authorList>
    </citation>
    <scope>NUCLEOTIDE SEQUENCE</scope>
    <source>
        <strain evidence="8">Sukarami</strain>
    </source>
</reference>
<evidence type="ECO:0000313" key="8">
    <source>
        <dbReference type="EMBL" id="KAI8038695.1"/>
    </source>
</evidence>
<dbReference type="SMART" id="SM00275">
    <property type="entry name" value="G_alpha"/>
    <property type="match status" value="1"/>
</dbReference>
<evidence type="ECO:0000313" key="9">
    <source>
        <dbReference type="Proteomes" id="UP001059596"/>
    </source>
</evidence>
<evidence type="ECO:0000256" key="5">
    <source>
        <dbReference type="ARBA" id="ARBA00023224"/>
    </source>
</evidence>
<comment type="caution">
    <text evidence="8">The sequence shown here is derived from an EMBL/GenBank/DDBJ whole genome shotgun (WGS) entry which is preliminary data.</text>
</comment>
<organism evidence="8 9">
    <name type="scientific">Drosophila gunungcola</name>
    <name type="common">fruit fly</name>
    <dbReference type="NCBI Taxonomy" id="103775"/>
    <lineage>
        <taxon>Eukaryota</taxon>
        <taxon>Metazoa</taxon>
        <taxon>Ecdysozoa</taxon>
        <taxon>Arthropoda</taxon>
        <taxon>Hexapoda</taxon>
        <taxon>Insecta</taxon>
        <taxon>Pterygota</taxon>
        <taxon>Neoptera</taxon>
        <taxon>Endopterygota</taxon>
        <taxon>Diptera</taxon>
        <taxon>Brachycera</taxon>
        <taxon>Muscomorpha</taxon>
        <taxon>Ephydroidea</taxon>
        <taxon>Drosophilidae</taxon>
        <taxon>Drosophila</taxon>
        <taxon>Sophophora</taxon>
    </lineage>
</organism>
<dbReference type="FunFam" id="1.10.400.10:FF:000002">
    <property type="entry name" value="guanine nucleotide-binding protein G(Q) subunit alpha"/>
    <property type="match status" value="1"/>
</dbReference>
<name>A0A9P9YKH9_9MUSC</name>
<evidence type="ECO:0000256" key="6">
    <source>
        <dbReference type="PIRSR" id="PIRSR601019-1"/>
    </source>
</evidence>
<dbReference type="PANTHER" id="PTHR10218">
    <property type="entry name" value="GTP-BINDING PROTEIN ALPHA SUBUNIT"/>
    <property type="match status" value="1"/>
</dbReference>
<dbReference type="GO" id="GO:0031683">
    <property type="term" value="F:G-protein beta/gamma-subunit complex binding"/>
    <property type="evidence" value="ECO:0007669"/>
    <property type="project" value="InterPro"/>
</dbReference>
<sequence length="163" mass="19137">MNCCESMESKNRKRINDEIERQLRLDQRNANRELKLLLLGKWSITQGRLPGTAESGKSTFFKQMRIIYGNGFSEKKKREYIKLVFQNIFMAMQSMIKAMDKLEISYGQKEQGELADLVMSIHYEKVEVFEDPYVSAIKTLWGDAGIQKCYDRRREYQLTDSAK</sequence>
<dbReference type="GO" id="GO:0001664">
    <property type="term" value="F:G protein-coupled receptor binding"/>
    <property type="evidence" value="ECO:0007669"/>
    <property type="project" value="TreeGrafter"/>
</dbReference>
<dbReference type="EMBL" id="JAMKOV010000007">
    <property type="protein sequence ID" value="KAI8038695.1"/>
    <property type="molecule type" value="Genomic_DNA"/>
</dbReference>
<feature type="binding site" evidence="6">
    <location>
        <begin position="160"/>
        <end position="161"/>
    </location>
    <ligand>
        <name>GTP</name>
        <dbReference type="ChEBI" id="CHEBI:37565"/>
    </ligand>
</feature>
<evidence type="ECO:0000256" key="1">
    <source>
        <dbReference type="ARBA" id="ARBA00022723"/>
    </source>
</evidence>
<dbReference type="GO" id="GO:0003924">
    <property type="term" value="F:GTPase activity"/>
    <property type="evidence" value="ECO:0007669"/>
    <property type="project" value="InterPro"/>
</dbReference>
<dbReference type="GO" id="GO:0046872">
    <property type="term" value="F:metal ion binding"/>
    <property type="evidence" value="ECO:0007669"/>
    <property type="project" value="UniProtKB-KW"/>
</dbReference>
<dbReference type="GO" id="GO:0005525">
    <property type="term" value="F:GTP binding"/>
    <property type="evidence" value="ECO:0007669"/>
    <property type="project" value="UniProtKB-KW"/>
</dbReference>
<dbReference type="SUPFAM" id="SSF47895">
    <property type="entry name" value="Transducin (alpha subunit), insertion domain"/>
    <property type="match status" value="1"/>
</dbReference>
<dbReference type="PROSITE" id="PS51882">
    <property type="entry name" value="G_ALPHA"/>
    <property type="match status" value="1"/>
</dbReference>
<accession>A0A9P9YKH9</accession>
<keyword evidence="2 6" id="KW-0547">Nucleotide-binding</keyword>
<keyword evidence="4 6" id="KW-0342">GTP-binding</keyword>
<feature type="binding site" evidence="7">
    <location>
        <position position="58"/>
    </location>
    <ligand>
        <name>Mg(2+)</name>
        <dbReference type="ChEBI" id="CHEBI:18420"/>
    </ligand>
</feature>
<keyword evidence="3 7" id="KW-0460">Magnesium</keyword>
<evidence type="ECO:0000256" key="7">
    <source>
        <dbReference type="PIRSR" id="PIRSR601019-2"/>
    </source>
</evidence>
<dbReference type="Gene3D" id="1.10.400.10">
    <property type="entry name" value="GI Alpha 1, domain 2-like"/>
    <property type="match status" value="1"/>
</dbReference>
<gene>
    <name evidence="8" type="ORF">M5D96_008603</name>
</gene>
<dbReference type="AlphaFoldDB" id="A0A9P9YKH9"/>
<dbReference type="GO" id="GO:0005737">
    <property type="term" value="C:cytoplasm"/>
    <property type="evidence" value="ECO:0007669"/>
    <property type="project" value="TreeGrafter"/>
</dbReference>
<proteinExistence type="predicted"/>
<keyword evidence="9" id="KW-1185">Reference proteome</keyword>
<dbReference type="Proteomes" id="UP001059596">
    <property type="component" value="Unassembled WGS sequence"/>
</dbReference>
<dbReference type="GO" id="GO:0007188">
    <property type="term" value="P:adenylate cyclase-modulating G protein-coupled receptor signaling pathway"/>
    <property type="evidence" value="ECO:0007669"/>
    <property type="project" value="TreeGrafter"/>
</dbReference>
<dbReference type="InterPro" id="IPR001019">
    <property type="entry name" value="Gprotein_alpha_su"/>
</dbReference>